<sequence length="89" mass="9988">MLTEEDQQNLKQLGVECKQANFPASVVFGQLLSKDPGFGSIVQTVCLNDDGQIDPQEAKLVTWARNFVFRFEPQDGQEAYSLIREGEHS</sequence>
<evidence type="ECO:0000313" key="1">
    <source>
        <dbReference type="EMBL" id="MFB2838697.1"/>
    </source>
</evidence>
<dbReference type="EMBL" id="JBHFNT010000270">
    <property type="protein sequence ID" value="MFB2838697.1"/>
    <property type="molecule type" value="Genomic_DNA"/>
</dbReference>
<name>A0ABV4WV28_9CYAN</name>
<dbReference type="Proteomes" id="UP001576780">
    <property type="component" value="Unassembled WGS sequence"/>
</dbReference>
<organism evidence="1 2">
    <name type="scientific">Floridaenema evergladense BLCC-F167</name>
    <dbReference type="NCBI Taxonomy" id="3153639"/>
    <lineage>
        <taxon>Bacteria</taxon>
        <taxon>Bacillati</taxon>
        <taxon>Cyanobacteriota</taxon>
        <taxon>Cyanophyceae</taxon>
        <taxon>Oscillatoriophycideae</taxon>
        <taxon>Aerosakkonematales</taxon>
        <taxon>Aerosakkonemataceae</taxon>
        <taxon>Floridanema</taxon>
        <taxon>Floridanema evergladense</taxon>
    </lineage>
</organism>
<reference evidence="1 2" key="1">
    <citation type="submission" date="2024-09" db="EMBL/GenBank/DDBJ databases">
        <title>Floridaenema gen nov. (Aerosakkonemataceae, Aerosakkonematales ord. nov., Cyanobacteria) from benthic tropical and subtropical fresh waters, with the description of four new species.</title>
        <authorList>
            <person name="Moretto J.A."/>
            <person name="Berthold D.E."/>
            <person name="Lefler F.W."/>
            <person name="Huang I.-S."/>
            <person name="Laughinghouse H. IV."/>
        </authorList>
    </citation>
    <scope>NUCLEOTIDE SEQUENCE [LARGE SCALE GENOMIC DNA]</scope>
    <source>
        <strain evidence="1 2">BLCC-F167</strain>
    </source>
</reference>
<proteinExistence type="predicted"/>
<comment type="caution">
    <text evidence="1">The sequence shown here is derived from an EMBL/GenBank/DDBJ whole genome shotgun (WGS) entry which is preliminary data.</text>
</comment>
<dbReference type="RefSeq" id="WP_413280998.1">
    <property type="nucleotide sequence ID" value="NZ_JBHFNT010000270.1"/>
</dbReference>
<accession>A0ABV4WV28</accession>
<protein>
    <submittedName>
        <fullName evidence="1">Uncharacterized protein</fullName>
    </submittedName>
</protein>
<keyword evidence="2" id="KW-1185">Reference proteome</keyword>
<evidence type="ECO:0000313" key="2">
    <source>
        <dbReference type="Proteomes" id="UP001576780"/>
    </source>
</evidence>
<gene>
    <name evidence="1" type="ORF">ACE1CA_29770</name>
</gene>